<proteinExistence type="predicted"/>
<organism evidence="5 6">
    <name type="scientific">Leptidea sinapis</name>
    <dbReference type="NCBI Taxonomy" id="189913"/>
    <lineage>
        <taxon>Eukaryota</taxon>
        <taxon>Metazoa</taxon>
        <taxon>Ecdysozoa</taxon>
        <taxon>Arthropoda</taxon>
        <taxon>Hexapoda</taxon>
        <taxon>Insecta</taxon>
        <taxon>Pterygota</taxon>
        <taxon>Neoptera</taxon>
        <taxon>Endopterygota</taxon>
        <taxon>Lepidoptera</taxon>
        <taxon>Glossata</taxon>
        <taxon>Ditrysia</taxon>
        <taxon>Papilionoidea</taxon>
        <taxon>Pieridae</taxon>
        <taxon>Dismorphiinae</taxon>
        <taxon>Leptidea</taxon>
    </lineage>
</organism>
<gene>
    <name evidence="5" type="ORF">LSINAPIS_LOCUS14804</name>
</gene>
<reference evidence="5 6" key="1">
    <citation type="submission" date="2017-07" db="EMBL/GenBank/DDBJ databases">
        <authorList>
            <person name="Talla V."/>
            <person name="Backstrom N."/>
        </authorList>
    </citation>
    <scope>NUCLEOTIDE SEQUENCE [LARGE SCALE GENOMIC DNA]</scope>
</reference>
<evidence type="ECO:0000256" key="2">
    <source>
        <dbReference type="ARBA" id="ARBA00022490"/>
    </source>
</evidence>
<keyword evidence="3" id="KW-0648">Protein biosynthesis</keyword>
<dbReference type="PANTHER" id="PTHR13438">
    <property type="entry name" value="AMINOACYL TRNA SYNTHASE COMPLEX-INTERACTING MULTIFUNCTIONAL PROTEIN"/>
    <property type="match status" value="1"/>
</dbReference>
<dbReference type="InterPro" id="IPR042360">
    <property type="entry name" value="AIMP2"/>
</dbReference>
<evidence type="ECO:0000256" key="3">
    <source>
        <dbReference type="ARBA" id="ARBA00022917"/>
    </source>
</evidence>
<dbReference type="GO" id="GO:0005737">
    <property type="term" value="C:cytoplasm"/>
    <property type="evidence" value="ECO:0007669"/>
    <property type="project" value="UniProtKB-SubCell"/>
</dbReference>
<evidence type="ECO:0000313" key="5">
    <source>
        <dbReference type="EMBL" id="VVD05220.1"/>
    </source>
</evidence>
<dbReference type="GO" id="GO:0017101">
    <property type="term" value="C:aminoacyl-tRNA synthetase multienzyme complex"/>
    <property type="evidence" value="ECO:0007669"/>
    <property type="project" value="InterPro"/>
</dbReference>
<dbReference type="Proteomes" id="UP000324832">
    <property type="component" value="Unassembled WGS sequence"/>
</dbReference>
<sequence length="279" mass="32484">MYHMKNIIPFDDIELPQILYPLKPMSTTTRVESEINIREQNPQSRNLLDLEDRQIQLLKKLDFLYEKIKFISTTCQLSDSNKNVSKGSMVNKTDEIVLEMNSDRLPWFLRYFLKQNKDLSLLWHIHSSTPSTKVQNLKKFFEDLKTITNNKDNDRPNLRLIFKNVSADTELKISALGVPIIGSVNVIRYLCELYPNSLGYDYNDYVVEGILDNCYILEKMTGKHKQASIKKIFQSNNMLLSGKFTIVDLVLFNEIKQSSALSGDFIPQQWLDKCKKEIM</sequence>
<dbReference type="PANTHER" id="PTHR13438:SF2">
    <property type="entry name" value="AMINOACYL TRNA SYNTHASE COMPLEX-INTERACTING MULTIFUNCTIONAL PROTEIN 2"/>
    <property type="match status" value="1"/>
</dbReference>
<keyword evidence="6" id="KW-1185">Reference proteome</keyword>
<evidence type="ECO:0000313" key="6">
    <source>
        <dbReference type="Proteomes" id="UP000324832"/>
    </source>
</evidence>
<feature type="domain" description="AIMP2 thioredoxin-like" evidence="4">
    <location>
        <begin position="94"/>
        <end position="175"/>
    </location>
</feature>
<evidence type="ECO:0000256" key="1">
    <source>
        <dbReference type="ARBA" id="ARBA00004496"/>
    </source>
</evidence>
<dbReference type="AlphaFoldDB" id="A0A5E4R7A0"/>
<dbReference type="EMBL" id="FZQP02006944">
    <property type="protein sequence ID" value="VVD05220.1"/>
    <property type="molecule type" value="Genomic_DNA"/>
</dbReference>
<dbReference type="GO" id="GO:0006412">
    <property type="term" value="P:translation"/>
    <property type="evidence" value="ECO:0007669"/>
    <property type="project" value="UniProtKB-KW"/>
</dbReference>
<comment type="subcellular location">
    <subcellularLocation>
        <location evidence="1">Cytoplasm</location>
    </subcellularLocation>
</comment>
<accession>A0A5E4R7A0</accession>
<evidence type="ECO:0000259" key="4">
    <source>
        <dbReference type="Pfam" id="PF18569"/>
    </source>
</evidence>
<name>A0A5E4R7A0_9NEOP</name>
<dbReference type="Pfam" id="PF18569">
    <property type="entry name" value="Thioredoxin_16"/>
    <property type="match status" value="1"/>
</dbReference>
<dbReference type="Gene3D" id="1.20.1050.130">
    <property type="match status" value="1"/>
</dbReference>
<dbReference type="InterPro" id="IPR041503">
    <property type="entry name" value="AIMP2_thioredoxin"/>
</dbReference>
<keyword evidence="2" id="KW-0963">Cytoplasm</keyword>
<protein>
    <recommendedName>
        <fullName evidence="4">AIMP2 thioredoxin-like domain-containing protein</fullName>
    </recommendedName>
</protein>